<dbReference type="PANTHER" id="PTHR11778">
    <property type="entry name" value="SERYL-TRNA SYNTHETASE"/>
    <property type="match status" value="1"/>
</dbReference>
<dbReference type="Pfam" id="PF00587">
    <property type="entry name" value="tRNA-synt_2b"/>
    <property type="match status" value="1"/>
</dbReference>
<keyword evidence="3" id="KW-0436">Ligase</keyword>
<evidence type="ECO:0000313" key="9">
    <source>
        <dbReference type="Proteomes" id="UP000694941"/>
    </source>
</evidence>
<evidence type="ECO:0000256" key="2">
    <source>
        <dbReference type="ARBA" id="ARBA00012840"/>
    </source>
</evidence>
<dbReference type="InterPro" id="IPR002314">
    <property type="entry name" value="aa-tRNA-synt_IIb"/>
</dbReference>
<protein>
    <recommendedName>
        <fullName evidence="2">serine--tRNA ligase</fullName>
        <ecNumber evidence="2">6.1.1.11</ecNumber>
    </recommendedName>
    <alternativeName>
        <fullName evidence="7">Seryl-tRNA synthetase</fullName>
    </alternativeName>
</protein>
<feature type="domain" description="Aminoacyl-transfer RNA synthetases class-II family profile" evidence="8">
    <location>
        <begin position="189"/>
        <end position="434"/>
    </location>
</feature>
<evidence type="ECO:0000256" key="1">
    <source>
        <dbReference type="ARBA" id="ARBA00010728"/>
    </source>
</evidence>
<dbReference type="SUPFAM" id="SSF55681">
    <property type="entry name" value="Class II aaRS and biotin synthetases"/>
    <property type="match status" value="1"/>
</dbReference>
<keyword evidence="4" id="KW-0547">Nucleotide-binding</keyword>
<evidence type="ECO:0000313" key="11">
    <source>
        <dbReference type="RefSeq" id="XP_022235039.1"/>
    </source>
</evidence>
<evidence type="ECO:0000256" key="5">
    <source>
        <dbReference type="ARBA" id="ARBA00022840"/>
    </source>
</evidence>
<dbReference type="NCBIfam" id="TIGR00414">
    <property type="entry name" value="serS"/>
    <property type="match status" value="1"/>
</dbReference>
<evidence type="ECO:0000256" key="3">
    <source>
        <dbReference type="ARBA" id="ARBA00022598"/>
    </source>
</evidence>
<reference evidence="10 11" key="1">
    <citation type="submission" date="2025-05" db="UniProtKB">
        <authorList>
            <consortium name="RefSeq"/>
        </authorList>
    </citation>
    <scope>IDENTIFICATION</scope>
    <source>
        <tissue evidence="10 11">Muscle</tissue>
    </source>
</reference>
<gene>
    <name evidence="10 11" type="primary">LOC106475136</name>
</gene>
<dbReference type="InterPro" id="IPR002317">
    <property type="entry name" value="Ser-tRNA-ligase_type_1"/>
</dbReference>
<dbReference type="PRINTS" id="PR00981">
    <property type="entry name" value="TRNASYNTHSER"/>
</dbReference>
<evidence type="ECO:0000259" key="8">
    <source>
        <dbReference type="PROSITE" id="PS50862"/>
    </source>
</evidence>
<dbReference type="RefSeq" id="XP_013791286.2">
    <property type="nucleotide sequence ID" value="XM_013935832.2"/>
</dbReference>
<evidence type="ECO:0000256" key="4">
    <source>
        <dbReference type="ARBA" id="ARBA00022741"/>
    </source>
</evidence>
<keyword evidence="5" id="KW-0067">ATP-binding</keyword>
<name>A0ABM1BYW3_LIMPO</name>
<accession>A0ABM1BYW3</accession>
<dbReference type="PROSITE" id="PS50862">
    <property type="entry name" value="AA_TRNA_LIGASE_II"/>
    <property type="match status" value="1"/>
</dbReference>
<sequence>MIPRHSRSTVDTMSIFLKRCILHFCHLSKCLQSSKTVPHFLRHFSNSCIVQRFYLAPPELNLEYLCNPENSREIEHGIKCRKGAGNIREVIAFKRRLDATNNEETERALLEEKLISEAAKLPNKTHPKVLENSSDQPVEVETVGSAPVFDFKPKQFHELALKLDMLRMENLGLVTGHRSYYLKRELAQLEQALLHFSVKRLMSKGFTLVSVPDILHPSAIEACGMTTQGKRTQVYHLEPNFGGDLCLSGTAEMAFGAFFANKTLSLNELPQKLAAVSRCFRAETSTVQEEKGIFRVHQFTKLEMFGVTANETSTESEQLLDEFTTIQRSLFQEIGLHFKLLDMPASDLGAPAYRKFDIEAWMPGRGIYGEISSASNCTDYQSRRLHIKYETQSPDGRRVLKHVHTVNGTACAIPRMLIAILENFQTKDGDIRIPDPLIPHMRGLAVIKNRRTKDKIYWTKLKSIK</sequence>
<dbReference type="RefSeq" id="XP_022235039.1">
    <property type="nucleotide sequence ID" value="XM_022379331.1"/>
</dbReference>
<evidence type="ECO:0000256" key="7">
    <source>
        <dbReference type="ARBA" id="ARBA00031113"/>
    </source>
</evidence>
<dbReference type="InterPro" id="IPR006195">
    <property type="entry name" value="aa-tRNA-synth_II"/>
</dbReference>
<dbReference type="GeneID" id="106475136"/>
<evidence type="ECO:0000313" key="10">
    <source>
        <dbReference type="RefSeq" id="XP_013791286.2"/>
    </source>
</evidence>
<dbReference type="Proteomes" id="UP000694941">
    <property type="component" value="Unplaced"/>
</dbReference>
<dbReference type="EC" id="6.1.1.11" evidence="2"/>
<dbReference type="Gene3D" id="3.30.930.10">
    <property type="entry name" value="Bira Bifunctional Protein, Domain 2"/>
    <property type="match status" value="1"/>
</dbReference>
<dbReference type="InterPro" id="IPR045864">
    <property type="entry name" value="aa-tRNA-synth_II/BPL/LPL"/>
</dbReference>
<comment type="similarity">
    <text evidence="1">Belongs to the class-II aminoacyl-tRNA synthetase family. Type-1 seryl-tRNA synthetase subfamily.</text>
</comment>
<keyword evidence="9" id="KW-1185">Reference proteome</keyword>
<proteinExistence type="inferred from homology"/>
<organism evidence="9 10">
    <name type="scientific">Limulus polyphemus</name>
    <name type="common">Atlantic horseshoe crab</name>
    <dbReference type="NCBI Taxonomy" id="6850"/>
    <lineage>
        <taxon>Eukaryota</taxon>
        <taxon>Metazoa</taxon>
        <taxon>Ecdysozoa</taxon>
        <taxon>Arthropoda</taxon>
        <taxon>Chelicerata</taxon>
        <taxon>Merostomata</taxon>
        <taxon>Xiphosura</taxon>
        <taxon>Limulidae</taxon>
        <taxon>Limulus</taxon>
    </lineage>
</organism>
<keyword evidence="6" id="KW-0030">Aminoacyl-tRNA synthetase</keyword>
<evidence type="ECO:0000256" key="6">
    <source>
        <dbReference type="ARBA" id="ARBA00023146"/>
    </source>
</evidence>